<reference evidence="13 14" key="1">
    <citation type="submission" date="2019-03" db="EMBL/GenBank/DDBJ databases">
        <title>Draft genome sequence data and analysis of a Fermenting Bacterium, Soehngenia longevitae strain 1933PT, isolated from petroleum reservoir in Azerbaijan.</title>
        <authorList>
            <person name="Grouzdev D.S."/>
            <person name="Bidzhieva S.K."/>
            <person name="Sokolova D.S."/>
            <person name="Tourova T.P."/>
            <person name="Poltaraus A.B."/>
            <person name="Nazina T.N."/>
        </authorList>
    </citation>
    <scope>NUCLEOTIDE SEQUENCE [LARGE SCALE GENOMIC DNA]</scope>
    <source>
        <strain evidence="13 14">1933P</strain>
    </source>
</reference>
<protein>
    <recommendedName>
        <fullName evidence="4">Farnesyl diphosphate synthase</fullName>
        <ecNumber evidence="3">2.5.1.10</ecNumber>
    </recommendedName>
    <alternativeName>
        <fullName evidence="10">(2E,6E)-farnesyl diphosphate synthase</fullName>
    </alternativeName>
    <alternativeName>
        <fullName evidence="9">Geranyltranstransferase</fullName>
    </alternativeName>
</protein>
<dbReference type="InterPro" id="IPR033749">
    <property type="entry name" value="Polyprenyl_synt_CS"/>
</dbReference>
<dbReference type="SFLD" id="SFLDG01017">
    <property type="entry name" value="Polyprenyl_Transferase_Like"/>
    <property type="match status" value="1"/>
</dbReference>
<accession>A0A4Z0D2I5</accession>
<evidence type="ECO:0000256" key="9">
    <source>
        <dbReference type="ARBA" id="ARBA00032380"/>
    </source>
</evidence>
<dbReference type="Gene3D" id="1.10.600.10">
    <property type="entry name" value="Farnesyl Diphosphate Synthase"/>
    <property type="match status" value="1"/>
</dbReference>
<dbReference type="Pfam" id="PF00348">
    <property type="entry name" value="polyprenyl_synt"/>
    <property type="match status" value="1"/>
</dbReference>
<comment type="catalytic activity">
    <reaction evidence="11">
        <text>isopentenyl diphosphate + (2E)-geranyl diphosphate = (2E,6E)-farnesyl diphosphate + diphosphate</text>
        <dbReference type="Rhea" id="RHEA:19361"/>
        <dbReference type="ChEBI" id="CHEBI:33019"/>
        <dbReference type="ChEBI" id="CHEBI:58057"/>
        <dbReference type="ChEBI" id="CHEBI:128769"/>
        <dbReference type="ChEBI" id="CHEBI:175763"/>
        <dbReference type="EC" id="2.5.1.10"/>
    </reaction>
</comment>
<keyword evidence="7" id="KW-0460">Magnesium</keyword>
<dbReference type="Proteomes" id="UP000298381">
    <property type="component" value="Unassembled WGS sequence"/>
</dbReference>
<evidence type="ECO:0000256" key="10">
    <source>
        <dbReference type="ARBA" id="ARBA00032873"/>
    </source>
</evidence>
<evidence type="ECO:0000256" key="1">
    <source>
        <dbReference type="ARBA" id="ARBA00001946"/>
    </source>
</evidence>
<keyword evidence="6" id="KW-0479">Metal-binding</keyword>
<evidence type="ECO:0000256" key="8">
    <source>
        <dbReference type="ARBA" id="ARBA00023229"/>
    </source>
</evidence>
<dbReference type="CDD" id="cd00685">
    <property type="entry name" value="Trans_IPPS_HT"/>
    <property type="match status" value="1"/>
</dbReference>
<comment type="similarity">
    <text evidence="2 12">Belongs to the FPP/GGPP synthase family.</text>
</comment>
<keyword evidence="14" id="KW-1185">Reference proteome</keyword>
<evidence type="ECO:0000256" key="11">
    <source>
        <dbReference type="ARBA" id="ARBA00049399"/>
    </source>
</evidence>
<dbReference type="PANTHER" id="PTHR43281">
    <property type="entry name" value="FARNESYL DIPHOSPHATE SYNTHASE"/>
    <property type="match status" value="1"/>
</dbReference>
<evidence type="ECO:0000313" key="14">
    <source>
        <dbReference type="Proteomes" id="UP000298381"/>
    </source>
</evidence>
<evidence type="ECO:0000256" key="3">
    <source>
        <dbReference type="ARBA" id="ARBA00012439"/>
    </source>
</evidence>
<keyword evidence="8" id="KW-0414">Isoprene biosynthesis</keyword>
<comment type="caution">
    <text evidence="13">The sequence shown here is derived from an EMBL/GenBank/DDBJ whole genome shotgun (WGS) entry which is preliminary data.</text>
</comment>
<name>A0A4Z0D2I5_9FIRM</name>
<evidence type="ECO:0000256" key="7">
    <source>
        <dbReference type="ARBA" id="ARBA00022842"/>
    </source>
</evidence>
<dbReference type="AlphaFoldDB" id="A0A4Z0D2I5"/>
<evidence type="ECO:0000256" key="12">
    <source>
        <dbReference type="RuleBase" id="RU004466"/>
    </source>
</evidence>
<dbReference type="SUPFAM" id="SSF48576">
    <property type="entry name" value="Terpenoid synthases"/>
    <property type="match status" value="1"/>
</dbReference>
<dbReference type="PANTHER" id="PTHR43281:SF1">
    <property type="entry name" value="FARNESYL DIPHOSPHATE SYNTHASE"/>
    <property type="match status" value="1"/>
</dbReference>
<dbReference type="FunFam" id="1.10.600.10:FF:000001">
    <property type="entry name" value="Geranylgeranyl diphosphate synthase"/>
    <property type="match status" value="1"/>
</dbReference>
<dbReference type="EC" id="2.5.1.10" evidence="3"/>
<dbReference type="InterPro" id="IPR008949">
    <property type="entry name" value="Isoprenoid_synthase_dom_sf"/>
</dbReference>
<dbReference type="PROSITE" id="PS00723">
    <property type="entry name" value="POLYPRENYL_SYNTHASE_1"/>
    <property type="match status" value="1"/>
</dbReference>
<dbReference type="GO" id="GO:0016114">
    <property type="term" value="P:terpenoid biosynthetic process"/>
    <property type="evidence" value="ECO:0007669"/>
    <property type="project" value="UniProtKB-ARBA"/>
</dbReference>
<keyword evidence="5 12" id="KW-0808">Transferase</keyword>
<dbReference type="SFLD" id="SFLDS00005">
    <property type="entry name" value="Isoprenoid_Synthase_Type_I"/>
    <property type="match status" value="1"/>
</dbReference>
<comment type="cofactor">
    <cofactor evidence="1">
        <name>Mg(2+)</name>
        <dbReference type="ChEBI" id="CHEBI:18420"/>
    </cofactor>
</comment>
<evidence type="ECO:0000256" key="5">
    <source>
        <dbReference type="ARBA" id="ARBA00022679"/>
    </source>
</evidence>
<evidence type="ECO:0000256" key="6">
    <source>
        <dbReference type="ARBA" id="ARBA00022723"/>
    </source>
</evidence>
<dbReference type="GO" id="GO:0004337">
    <property type="term" value="F:(2E,6E)-farnesyl diphosphate synthase activity"/>
    <property type="evidence" value="ECO:0007669"/>
    <property type="project" value="UniProtKB-EC"/>
</dbReference>
<dbReference type="PROSITE" id="PS00444">
    <property type="entry name" value="POLYPRENYL_SYNTHASE_2"/>
    <property type="match status" value="1"/>
</dbReference>
<evidence type="ECO:0000313" key="13">
    <source>
        <dbReference type="EMBL" id="TFZ39757.1"/>
    </source>
</evidence>
<proteinExistence type="inferred from homology"/>
<dbReference type="OrthoDB" id="9805316at2"/>
<evidence type="ECO:0000256" key="2">
    <source>
        <dbReference type="ARBA" id="ARBA00006706"/>
    </source>
</evidence>
<evidence type="ECO:0000256" key="4">
    <source>
        <dbReference type="ARBA" id="ARBA00015100"/>
    </source>
</evidence>
<gene>
    <name evidence="13" type="ORF">E4100_06915</name>
</gene>
<organism evidence="13 14">
    <name type="scientific">Soehngenia longivitae</name>
    <dbReference type="NCBI Taxonomy" id="2562294"/>
    <lineage>
        <taxon>Bacteria</taxon>
        <taxon>Bacillati</taxon>
        <taxon>Bacillota</taxon>
        <taxon>Tissierellia</taxon>
        <taxon>Tissierellales</taxon>
        <taxon>Tissierellaceae</taxon>
        <taxon>Soehngenia</taxon>
    </lineage>
</organism>
<dbReference type="InterPro" id="IPR000092">
    <property type="entry name" value="Polyprenyl_synt"/>
</dbReference>
<dbReference type="GO" id="GO:0046872">
    <property type="term" value="F:metal ion binding"/>
    <property type="evidence" value="ECO:0007669"/>
    <property type="project" value="UniProtKB-KW"/>
</dbReference>
<sequence>MTSIGRMIMLEELFKEYIPLLDNELESIIAPKKMYQERLYESMKYSLFSGGKRLRPMLFLMSYTLFSNNLKIALPFAASIEMIHTYSLIHDDLPSMDNDDYRRGKLTSHKMFGESLAILTGDALFNLAYETILKLTMEINDYRVRRAGYEISKAAGYSGMILGQVIDTCEDELNSSEIMYMYSLKTAELIRASISTGAILGGANNEQILILDEFGKYLGISYQIQDDILDLDKDKEINKLTLSKYHSKDQLINLINESNEKCLNLLSQLDNLNTSFFEELVNKLAYRNI</sequence>
<dbReference type="EMBL" id="SRIB01000009">
    <property type="protein sequence ID" value="TFZ39757.1"/>
    <property type="molecule type" value="Genomic_DNA"/>
</dbReference>